<dbReference type="PROSITE" id="PS51885">
    <property type="entry name" value="NEPRILYSIN"/>
    <property type="match status" value="1"/>
</dbReference>
<dbReference type="KEGG" id="lmoi:VV02_22245"/>
<dbReference type="PATRIC" id="fig|571913.6.peg.4505"/>
<dbReference type="PANTHER" id="PTHR11733:SF167">
    <property type="entry name" value="FI17812P1-RELATED"/>
    <property type="match status" value="1"/>
</dbReference>
<dbReference type="Pfam" id="PF01431">
    <property type="entry name" value="Peptidase_M13"/>
    <property type="match status" value="1"/>
</dbReference>
<evidence type="ECO:0000259" key="9">
    <source>
        <dbReference type="Pfam" id="PF05649"/>
    </source>
</evidence>
<evidence type="ECO:0000256" key="5">
    <source>
        <dbReference type="ARBA" id="ARBA00022801"/>
    </source>
</evidence>
<keyword evidence="3" id="KW-0645">Protease</keyword>
<feature type="domain" description="Peptidase M13 N-terminal" evidence="9">
    <location>
        <begin position="34"/>
        <end position="410"/>
    </location>
</feature>
<dbReference type="PRINTS" id="PR00786">
    <property type="entry name" value="NEPRILYSIN"/>
</dbReference>
<feature type="domain" description="Peptidase M13 C-terminal" evidence="8">
    <location>
        <begin position="462"/>
        <end position="663"/>
    </location>
</feature>
<name>A0A0K1JMJ9_9MICO</name>
<dbReference type="InterPro" id="IPR042089">
    <property type="entry name" value="Peptidase_M13_dom_2"/>
</dbReference>
<sequence length="667" mass="74513">MAITRRTCAGTDRFQGERMKSGLALENFDRSVRPQDNLFGFVNGTWREQTEIPSDRARFGSFDRLREASEAAMREIIQDAAQSDAEAGTPRRKVGDLYTSFMDEARAEELGVQPLADDLAKVEAAQSSSDVLRLIGQWQRTGVSGFVGFYSIADAKDPQRNVLYVVQDGIGLPDESYYREDAHAEVREQYVAHIGRLLGLAGLDAGLADTVMALETRLAKSHWDRVKSRDAVKTYNKLSRAEIEALTPGVDWDAWLDGIGADATVLDPANVEQPSYLTGFAEALRDEPIETWRAWLTWRLVSDRASYLTKAMVEEQFDFAGRTLSGIPELKERWKRGVELVESLIGEAAGQLYVEKHFPPHAKERMVTLVANLLEAFRRDFEGGLPWMGEQTQAKALDKLSKFTPKIGYPDEWKDYSAIEIRADDLVGNVARAAAWEVDRMLNRVGEEVDSQEWFMTPQTVNAYYMPVMNEIVFPAAILQPPFFDVDADDAVNYGGIGAVIGHEVGHGFDDQGSRYDGDGSLTDWWTEDDRSAFDALAQKLIEQFNELEPLDAPGNKVNGELTVGENIGDLGGLTIGYKAFQIAQEQTPSPELDGFTGNQRFFMGWAQVWCGKAREAEAKRLLTIDPHSPTDQRANVARNLTEFHETFDVQPGDAMHLAEADQVRIF</sequence>
<evidence type="ECO:0000313" key="10">
    <source>
        <dbReference type="EMBL" id="AKU17947.1"/>
    </source>
</evidence>
<evidence type="ECO:0000313" key="11">
    <source>
        <dbReference type="Proteomes" id="UP000066480"/>
    </source>
</evidence>
<dbReference type="GO" id="GO:0004222">
    <property type="term" value="F:metalloendopeptidase activity"/>
    <property type="evidence" value="ECO:0007669"/>
    <property type="project" value="InterPro"/>
</dbReference>
<accession>A0A0K1JMJ9</accession>
<protein>
    <submittedName>
        <fullName evidence="10">Peptidase M13</fullName>
    </submittedName>
</protein>
<dbReference type="InterPro" id="IPR000718">
    <property type="entry name" value="Peptidase_M13"/>
</dbReference>
<dbReference type="Pfam" id="PF05649">
    <property type="entry name" value="Peptidase_M13_N"/>
    <property type="match status" value="1"/>
</dbReference>
<gene>
    <name evidence="10" type="ORF">VV02_22245</name>
</gene>
<dbReference type="Gene3D" id="1.10.1380.10">
    <property type="entry name" value="Neutral endopeptidase , domain2"/>
    <property type="match status" value="1"/>
</dbReference>
<evidence type="ECO:0000259" key="8">
    <source>
        <dbReference type="Pfam" id="PF01431"/>
    </source>
</evidence>
<dbReference type="SUPFAM" id="SSF55486">
    <property type="entry name" value="Metalloproteases ('zincins'), catalytic domain"/>
    <property type="match status" value="1"/>
</dbReference>
<keyword evidence="11" id="KW-1185">Reference proteome</keyword>
<dbReference type="GO" id="GO:0046872">
    <property type="term" value="F:metal ion binding"/>
    <property type="evidence" value="ECO:0007669"/>
    <property type="project" value="UniProtKB-KW"/>
</dbReference>
<keyword evidence="7" id="KW-0482">Metalloprotease</keyword>
<comment type="cofactor">
    <cofactor evidence="1">
        <name>Zn(2+)</name>
        <dbReference type="ChEBI" id="CHEBI:29105"/>
    </cofactor>
</comment>
<evidence type="ECO:0000256" key="1">
    <source>
        <dbReference type="ARBA" id="ARBA00001947"/>
    </source>
</evidence>
<dbReference type="Gene3D" id="3.40.390.10">
    <property type="entry name" value="Collagenase (Catalytic Domain)"/>
    <property type="match status" value="1"/>
</dbReference>
<dbReference type="EMBL" id="CP011112">
    <property type="protein sequence ID" value="AKU17947.1"/>
    <property type="molecule type" value="Genomic_DNA"/>
</dbReference>
<evidence type="ECO:0000256" key="2">
    <source>
        <dbReference type="ARBA" id="ARBA00007357"/>
    </source>
</evidence>
<reference evidence="10 11" key="1">
    <citation type="submission" date="2015-03" db="EMBL/GenBank/DDBJ databases">
        <title>Luteipulveratus halotolerans sp. nov., a novel actinobacterium (Dermacoccaceae) from Sarawak, Malaysia.</title>
        <authorList>
            <person name="Juboi H."/>
            <person name="Basik A."/>
            <person name="Shamsul S.S."/>
            <person name="Arnold P."/>
            <person name="Schmitt E.K."/>
            <person name="Sanglier J.-J."/>
            <person name="Yeo T."/>
        </authorList>
    </citation>
    <scope>NUCLEOTIDE SEQUENCE [LARGE SCALE GENOMIC DNA]</scope>
    <source>
        <strain evidence="10 11">MN07-A0370</strain>
    </source>
</reference>
<keyword evidence="5" id="KW-0378">Hydrolase</keyword>
<organism evidence="10 11">
    <name type="scientific">Luteipulveratus mongoliensis</name>
    <dbReference type="NCBI Taxonomy" id="571913"/>
    <lineage>
        <taxon>Bacteria</taxon>
        <taxon>Bacillati</taxon>
        <taxon>Actinomycetota</taxon>
        <taxon>Actinomycetes</taxon>
        <taxon>Micrococcales</taxon>
        <taxon>Dermacoccaceae</taxon>
        <taxon>Luteipulveratus</taxon>
    </lineage>
</organism>
<proteinExistence type="inferred from homology"/>
<dbReference type="AlphaFoldDB" id="A0A0K1JMJ9"/>
<dbReference type="PANTHER" id="PTHR11733">
    <property type="entry name" value="ZINC METALLOPROTEASE FAMILY M13 NEPRILYSIN-RELATED"/>
    <property type="match status" value="1"/>
</dbReference>
<evidence type="ECO:0000256" key="3">
    <source>
        <dbReference type="ARBA" id="ARBA00022670"/>
    </source>
</evidence>
<dbReference type="STRING" id="571913.VV02_22245"/>
<evidence type="ECO:0000256" key="4">
    <source>
        <dbReference type="ARBA" id="ARBA00022723"/>
    </source>
</evidence>
<evidence type="ECO:0000256" key="7">
    <source>
        <dbReference type="ARBA" id="ARBA00023049"/>
    </source>
</evidence>
<evidence type="ECO:0000256" key="6">
    <source>
        <dbReference type="ARBA" id="ARBA00022833"/>
    </source>
</evidence>
<dbReference type="InterPro" id="IPR018497">
    <property type="entry name" value="Peptidase_M13_C"/>
</dbReference>
<dbReference type="GO" id="GO:0016485">
    <property type="term" value="P:protein processing"/>
    <property type="evidence" value="ECO:0007669"/>
    <property type="project" value="TreeGrafter"/>
</dbReference>
<keyword evidence="4" id="KW-0479">Metal-binding</keyword>
<dbReference type="Proteomes" id="UP000066480">
    <property type="component" value="Chromosome"/>
</dbReference>
<keyword evidence="6" id="KW-0862">Zinc</keyword>
<dbReference type="InterPro" id="IPR008753">
    <property type="entry name" value="Peptidase_M13_N"/>
</dbReference>
<dbReference type="CDD" id="cd08662">
    <property type="entry name" value="M13"/>
    <property type="match status" value="1"/>
</dbReference>
<dbReference type="GO" id="GO:0005886">
    <property type="term" value="C:plasma membrane"/>
    <property type="evidence" value="ECO:0007669"/>
    <property type="project" value="TreeGrafter"/>
</dbReference>
<dbReference type="InterPro" id="IPR024079">
    <property type="entry name" value="MetalloPept_cat_dom_sf"/>
</dbReference>
<comment type="similarity">
    <text evidence="2">Belongs to the peptidase M13 family.</text>
</comment>